<evidence type="ECO:0008006" key="3">
    <source>
        <dbReference type="Google" id="ProtNLM"/>
    </source>
</evidence>
<dbReference type="GO" id="GO:0008967">
    <property type="term" value="F:phosphoglycolate phosphatase activity"/>
    <property type="evidence" value="ECO:0007669"/>
    <property type="project" value="TreeGrafter"/>
</dbReference>
<accession>A0A1F8H8P7</accession>
<dbReference type="GO" id="GO:0005829">
    <property type="term" value="C:cytosol"/>
    <property type="evidence" value="ECO:0007669"/>
    <property type="project" value="TreeGrafter"/>
</dbReference>
<reference evidence="1 2" key="1">
    <citation type="journal article" date="2016" name="Nat. Commun.">
        <title>Thousands of microbial genomes shed light on interconnected biogeochemical processes in an aquifer system.</title>
        <authorList>
            <person name="Anantharaman K."/>
            <person name="Brown C.T."/>
            <person name="Hug L.A."/>
            <person name="Sharon I."/>
            <person name="Castelle C.J."/>
            <person name="Probst A.J."/>
            <person name="Thomas B.C."/>
            <person name="Singh A."/>
            <person name="Wilkins M.J."/>
            <person name="Karaoz U."/>
            <person name="Brodie E.L."/>
            <person name="Williams K.H."/>
            <person name="Hubbard S.S."/>
            <person name="Banfield J.F."/>
        </authorList>
    </citation>
    <scope>NUCLEOTIDE SEQUENCE [LARGE SCALE GENOMIC DNA]</scope>
</reference>
<comment type="caution">
    <text evidence="1">The sequence shown here is derived from an EMBL/GenBank/DDBJ whole genome shotgun (WGS) entry which is preliminary data.</text>
</comment>
<evidence type="ECO:0000313" key="1">
    <source>
        <dbReference type="EMBL" id="OGN33418.1"/>
    </source>
</evidence>
<dbReference type="SUPFAM" id="SSF56784">
    <property type="entry name" value="HAD-like"/>
    <property type="match status" value="1"/>
</dbReference>
<dbReference type="GO" id="GO:0006281">
    <property type="term" value="P:DNA repair"/>
    <property type="evidence" value="ECO:0007669"/>
    <property type="project" value="TreeGrafter"/>
</dbReference>
<dbReference type="Pfam" id="PF13419">
    <property type="entry name" value="HAD_2"/>
    <property type="match status" value="1"/>
</dbReference>
<dbReference type="NCBIfam" id="TIGR01549">
    <property type="entry name" value="HAD-SF-IA-v1"/>
    <property type="match status" value="1"/>
</dbReference>
<dbReference type="SFLD" id="SFLDG01129">
    <property type="entry name" value="C1.5:_HAD__Beta-PGM__Phosphata"/>
    <property type="match status" value="1"/>
</dbReference>
<protein>
    <recommendedName>
        <fullName evidence="3">Phosphoglycolate phosphatase</fullName>
    </recommendedName>
</protein>
<dbReference type="AlphaFoldDB" id="A0A1F8H8P7"/>
<dbReference type="Proteomes" id="UP000177745">
    <property type="component" value="Unassembled WGS sequence"/>
</dbReference>
<evidence type="ECO:0000313" key="2">
    <source>
        <dbReference type="Proteomes" id="UP000177745"/>
    </source>
</evidence>
<dbReference type="EMBL" id="MGKY01000017">
    <property type="protein sequence ID" value="OGN33418.1"/>
    <property type="molecule type" value="Genomic_DNA"/>
</dbReference>
<gene>
    <name evidence="1" type="ORF">A3G51_01345</name>
</gene>
<name>A0A1F8H8P7_9BACT</name>
<dbReference type="InterPro" id="IPR006439">
    <property type="entry name" value="HAD-SF_hydro_IA"/>
</dbReference>
<dbReference type="InterPro" id="IPR023214">
    <property type="entry name" value="HAD_sf"/>
</dbReference>
<dbReference type="InterPro" id="IPR050155">
    <property type="entry name" value="HAD-like_hydrolase_sf"/>
</dbReference>
<dbReference type="PANTHER" id="PTHR43434">
    <property type="entry name" value="PHOSPHOGLYCOLATE PHOSPHATASE"/>
    <property type="match status" value="1"/>
</dbReference>
<dbReference type="SFLD" id="SFLDS00003">
    <property type="entry name" value="Haloacid_Dehalogenase"/>
    <property type="match status" value="1"/>
</dbReference>
<dbReference type="Gene3D" id="1.10.150.240">
    <property type="entry name" value="Putative phosphatase, domain 2"/>
    <property type="match status" value="1"/>
</dbReference>
<dbReference type="InterPro" id="IPR041492">
    <property type="entry name" value="HAD_2"/>
</dbReference>
<dbReference type="PANTHER" id="PTHR43434:SF1">
    <property type="entry name" value="PHOSPHOGLYCOLATE PHOSPHATASE"/>
    <property type="match status" value="1"/>
</dbReference>
<dbReference type="InterPro" id="IPR023198">
    <property type="entry name" value="PGP-like_dom2"/>
</dbReference>
<organism evidence="1 2">
    <name type="scientific">Candidatus Yanofskybacteria bacterium RIFCSPLOWO2_12_FULL_43_11b</name>
    <dbReference type="NCBI Taxonomy" id="1802710"/>
    <lineage>
        <taxon>Bacteria</taxon>
        <taxon>Candidatus Yanofskyibacteriota</taxon>
    </lineage>
</organism>
<dbReference type="InterPro" id="IPR036412">
    <property type="entry name" value="HAD-like_sf"/>
</dbReference>
<sequence>MEQVFLNQGEIVTKRGLCFDLDGTLIDSGREGLKRVLKIAAVRNLPVTPEIKQRIRDMWGAEPFKLLRIIWPDEDPKAFFNEWENLDIAEPLPAFPGTREALKKLRPYFNMSIVTNRQPRTIFAQLLHNDIAEFFEQIITPAHNGHKKPEPEIMEPIFEKYKADQIERGGIILVGDTVENDWKLAQATGIEFYAVVSGGMDTREKFLAAGVPEDHITDSAADLTRILLK</sequence>
<proteinExistence type="predicted"/>
<dbReference type="Gene3D" id="3.40.50.1000">
    <property type="entry name" value="HAD superfamily/HAD-like"/>
    <property type="match status" value="1"/>
</dbReference>